<evidence type="ECO:0000313" key="1">
    <source>
        <dbReference type="EMBL" id="KAJ4845815.1"/>
    </source>
</evidence>
<name>A0A9Q0G9A8_9ROSI</name>
<proteinExistence type="predicted"/>
<dbReference type="Proteomes" id="UP001141552">
    <property type="component" value="Unassembled WGS sequence"/>
</dbReference>
<dbReference type="EMBL" id="JAKUCV010001565">
    <property type="protein sequence ID" value="KAJ4845815.1"/>
    <property type="molecule type" value="Genomic_DNA"/>
</dbReference>
<dbReference type="AlphaFoldDB" id="A0A9Q0G9A8"/>
<protein>
    <submittedName>
        <fullName evidence="1">Uncharacterized protein</fullName>
    </submittedName>
</protein>
<evidence type="ECO:0000313" key="2">
    <source>
        <dbReference type="Proteomes" id="UP001141552"/>
    </source>
</evidence>
<keyword evidence="2" id="KW-1185">Reference proteome</keyword>
<reference evidence="1" key="1">
    <citation type="submission" date="2022-02" db="EMBL/GenBank/DDBJ databases">
        <authorList>
            <person name="Henning P.M."/>
            <person name="McCubbin A.G."/>
            <person name="Shore J.S."/>
        </authorList>
    </citation>
    <scope>NUCLEOTIDE SEQUENCE</scope>
    <source>
        <strain evidence="1">F60SS</strain>
        <tissue evidence="1">Leaves</tissue>
    </source>
</reference>
<comment type="caution">
    <text evidence="1">The sequence shown here is derived from an EMBL/GenBank/DDBJ whole genome shotgun (WGS) entry which is preliminary data.</text>
</comment>
<sequence length="136" mass="14823">MDTFGDIEKLVSEVEALHVEAHDKSFAELDHLINGINVQDSPATQLLQVKRLQTVLQEFFDTSSERVESILHKLQAITPAQAHGAPGGFDFDWQAAAPLGVHFAPSLEDILAYLEMHQTGVGIPPGTALEFDAMGM</sequence>
<gene>
    <name evidence="1" type="ORF">Tsubulata_008221</name>
</gene>
<organism evidence="1 2">
    <name type="scientific">Turnera subulata</name>
    <dbReference type="NCBI Taxonomy" id="218843"/>
    <lineage>
        <taxon>Eukaryota</taxon>
        <taxon>Viridiplantae</taxon>
        <taxon>Streptophyta</taxon>
        <taxon>Embryophyta</taxon>
        <taxon>Tracheophyta</taxon>
        <taxon>Spermatophyta</taxon>
        <taxon>Magnoliopsida</taxon>
        <taxon>eudicotyledons</taxon>
        <taxon>Gunneridae</taxon>
        <taxon>Pentapetalae</taxon>
        <taxon>rosids</taxon>
        <taxon>fabids</taxon>
        <taxon>Malpighiales</taxon>
        <taxon>Passifloraceae</taxon>
        <taxon>Turnera</taxon>
    </lineage>
</organism>
<reference evidence="1" key="2">
    <citation type="journal article" date="2023" name="Plants (Basel)">
        <title>Annotation of the Turnera subulata (Passifloraceae) Draft Genome Reveals the S-Locus Evolved after the Divergence of Turneroideae from Passifloroideae in a Stepwise Manner.</title>
        <authorList>
            <person name="Henning P.M."/>
            <person name="Roalson E.H."/>
            <person name="Mir W."/>
            <person name="McCubbin A.G."/>
            <person name="Shore J.S."/>
        </authorList>
    </citation>
    <scope>NUCLEOTIDE SEQUENCE</scope>
    <source>
        <strain evidence="1">F60SS</strain>
    </source>
</reference>
<accession>A0A9Q0G9A8</accession>